<feature type="compositionally biased region" description="Basic and acidic residues" evidence="22">
    <location>
        <begin position="519"/>
        <end position="531"/>
    </location>
</feature>
<keyword evidence="8" id="KW-0716">Sensory transduction</keyword>
<dbReference type="Proteomes" id="UP000472262">
    <property type="component" value="Unassembled WGS sequence"/>
</dbReference>
<evidence type="ECO:0000256" key="21">
    <source>
        <dbReference type="PROSITE-ProRule" id="PRU00235"/>
    </source>
</evidence>
<accession>A0A672MHG9</accession>
<evidence type="ECO:0000256" key="6">
    <source>
        <dbReference type="ARBA" id="ARBA00022490"/>
    </source>
</evidence>
<evidence type="ECO:0000256" key="12">
    <source>
        <dbReference type="ARBA" id="ARBA00022846"/>
    </source>
</evidence>
<dbReference type="InterPro" id="IPR000408">
    <property type="entry name" value="Reg_chr_condens"/>
</dbReference>
<gene>
    <name evidence="24" type="primary">LOC107555863</name>
</gene>
<feature type="domain" description="RCC1-like" evidence="23">
    <location>
        <begin position="139"/>
        <end position="366"/>
    </location>
</feature>
<dbReference type="PANTHER" id="PTHR22872:SF9">
    <property type="entry name" value="X-LINKED RETINITIS PIGMENTOSA GTPASE REGULATOR"/>
    <property type="match status" value="1"/>
</dbReference>
<evidence type="ECO:0000313" key="25">
    <source>
        <dbReference type="Proteomes" id="UP000472262"/>
    </source>
</evidence>
<dbReference type="GO" id="GO:0005813">
    <property type="term" value="C:centrosome"/>
    <property type="evidence" value="ECO:0007669"/>
    <property type="project" value="UniProtKB-SubCell"/>
</dbReference>
<keyword evidence="25" id="KW-1185">Reference proteome</keyword>
<keyword evidence="14" id="KW-0969">Cilium</keyword>
<feature type="compositionally biased region" description="Acidic residues" evidence="22">
    <location>
        <begin position="532"/>
        <end position="573"/>
    </location>
</feature>
<dbReference type="GO" id="GO:0005929">
    <property type="term" value="C:cilium"/>
    <property type="evidence" value="ECO:0007669"/>
    <property type="project" value="UniProtKB-ARBA"/>
</dbReference>
<evidence type="ECO:0000256" key="2">
    <source>
        <dbReference type="ARBA" id="ARBA00004300"/>
    </source>
</evidence>
<feature type="repeat" description="RCC1" evidence="21">
    <location>
        <begin position="210"/>
        <end position="262"/>
    </location>
</feature>
<keyword evidence="19" id="KW-0844">Vision</keyword>
<dbReference type="SUPFAM" id="SSF50985">
    <property type="entry name" value="RCC1/BLIP-II"/>
    <property type="match status" value="1"/>
</dbReference>
<keyword evidence="5" id="KW-0488">Methylation</keyword>
<dbReference type="GeneID" id="107555863"/>
<feature type="repeat" description="RCC1" evidence="21">
    <location>
        <begin position="55"/>
        <end position="106"/>
    </location>
</feature>
<feature type="repeat" description="RCC1" evidence="21">
    <location>
        <begin position="160"/>
        <end position="209"/>
    </location>
</feature>
<comment type="subcellular location">
    <subcellularLocation>
        <location evidence="1">Cytoplasm</location>
        <location evidence="1">Cytoskeleton</location>
        <location evidence="1">Cilium basal body</location>
    </subcellularLocation>
    <subcellularLocation>
        <location evidence="4">Cytoplasm</location>
        <location evidence="4">Cytoskeleton</location>
        <location evidence="4">Flagellum axoneme</location>
    </subcellularLocation>
    <subcellularLocation>
        <location evidence="2">Cytoplasm</location>
        <location evidence="2">Cytoskeleton</location>
        <location evidence="2">Microtubule organizing center</location>
        <location evidence="2">Centrosome</location>
    </subcellularLocation>
    <subcellularLocation>
        <location evidence="3">Golgi apparatus</location>
    </subcellularLocation>
</comment>
<evidence type="ECO:0000256" key="3">
    <source>
        <dbReference type="ARBA" id="ARBA00004555"/>
    </source>
</evidence>
<dbReference type="Ensembl" id="ENSSGRT00000037333.1">
    <property type="protein sequence ID" value="ENSSGRP00000034784.1"/>
    <property type="gene ID" value="ENSSGRG00000019265.1"/>
</dbReference>
<sequence>MAGETDDEIPESGAVFTFGKSKFADNAPSKFWFKNDVPLRISCGDEHTALVTENGKLFMFGSNNWGQLGLGTKTTVNKPTCVKALKSERVKLAACGRTHTLVYTSRGKLYASGGNNEGQLGLGDCDDRTSFHLVDFFSKHEPVKMLAAGSNTSAALTQDGRLYMWGDNSEGQIGLGKESNALTPREVSVGKRVSWVSCGYYHSAFVTVDGALYTFGEKDSGKLGLSTEKLASHKLPQQVTSISDKVVQVSCGGGHTVVLTEHEVYSFGLGQFGQLGHGTFIFESRLPRVVEHFRRGRVKHVECGENHTALITDSGLLYTFGDGRHGKLGLGEENFTNQFKPTLCPRFLDHYVHSVTCGGCHMLVLAKPRPEGSKDLILEEDDVTEDYFEKSYTELLGDTHSQTTLNRSLSARVRRRERERSPDQFGQMFRTLPALGGNQLSASLSVPSQIHHSHRKQPGKIPHNSLKIPGRREKSLDDRSSVKDSESLKDLGETTDLLNLTHIMKMDPSDKTLTLSPMEKLRTDEMNGKVEGEDDEEEECLDDEEEEEEDEEDEEEHPEEEEGEECDEKEDILDEKRKETEKQEQSITESDVQKKQIIREESVPDGPKKDSDPATLIKEETQTEMNGVTEDKPKTLTVSRNRISLFKRSSTKGNQAEMSTSGKPAADGPPQISESSSSAMQIGGQTTASSRSRSATCNLL</sequence>
<keyword evidence="11" id="KW-0970">Cilium biogenesis/degradation</keyword>
<keyword evidence="7" id="KW-0597">Phosphoprotein</keyword>
<feature type="compositionally biased region" description="Polar residues" evidence="22">
    <location>
        <begin position="636"/>
        <end position="662"/>
    </location>
</feature>
<evidence type="ECO:0000256" key="9">
    <source>
        <dbReference type="ARBA" id="ARBA00022658"/>
    </source>
</evidence>
<evidence type="ECO:0000259" key="23">
    <source>
        <dbReference type="Pfam" id="PF25390"/>
    </source>
</evidence>
<feature type="repeat" description="RCC1" evidence="21">
    <location>
        <begin position="262"/>
        <end position="314"/>
    </location>
</feature>
<feature type="compositionally biased region" description="Low complexity" evidence="22">
    <location>
        <begin position="686"/>
        <end position="700"/>
    </location>
</feature>
<keyword evidence="18" id="KW-0636">Prenylation</keyword>
<evidence type="ECO:0000256" key="20">
    <source>
        <dbReference type="ARBA" id="ARBA00073293"/>
    </source>
</evidence>
<feature type="region of interest" description="Disordered" evidence="22">
    <location>
        <begin position="445"/>
        <end position="488"/>
    </location>
</feature>
<keyword evidence="17" id="KW-0449">Lipoprotein</keyword>
<dbReference type="PANTHER" id="PTHR22872">
    <property type="entry name" value="BTK-BINDING PROTEIN-RELATED"/>
    <property type="match status" value="1"/>
</dbReference>
<feature type="repeat" description="RCC1" evidence="21">
    <location>
        <begin position="107"/>
        <end position="159"/>
    </location>
</feature>
<dbReference type="OrthoDB" id="10253607at2759"/>
<feature type="compositionally biased region" description="Basic and acidic residues" evidence="22">
    <location>
        <begin position="574"/>
        <end position="584"/>
    </location>
</feature>
<protein>
    <recommendedName>
        <fullName evidence="20">X-linked retinitis pigmentosa GTPase regulator</fullName>
    </recommendedName>
</protein>
<evidence type="ECO:0000313" key="24">
    <source>
        <dbReference type="Ensembl" id="ENSSGRP00000034784.1"/>
    </source>
</evidence>
<keyword evidence="10" id="KW-0677">Repeat</keyword>
<evidence type="ECO:0000256" key="18">
    <source>
        <dbReference type="ARBA" id="ARBA00023289"/>
    </source>
</evidence>
<dbReference type="InterPro" id="IPR051625">
    <property type="entry name" value="Signaling_Regulatory_Domain"/>
</dbReference>
<dbReference type="PROSITE" id="PS00626">
    <property type="entry name" value="RCC1_2"/>
    <property type="match status" value="3"/>
</dbReference>
<evidence type="ECO:0000256" key="1">
    <source>
        <dbReference type="ARBA" id="ARBA00004120"/>
    </source>
</evidence>
<dbReference type="Pfam" id="PF00415">
    <property type="entry name" value="RCC1"/>
    <property type="match status" value="1"/>
</dbReference>
<evidence type="ECO:0000256" key="19">
    <source>
        <dbReference type="ARBA" id="ARBA00023305"/>
    </source>
</evidence>
<dbReference type="GO" id="GO:0007601">
    <property type="term" value="P:visual perception"/>
    <property type="evidence" value="ECO:0007669"/>
    <property type="project" value="UniProtKB-KW"/>
</dbReference>
<evidence type="ECO:0000256" key="11">
    <source>
        <dbReference type="ARBA" id="ARBA00022794"/>
    </source>
</evidence>
<evidence type="ECO:0000256" key="15">
    <source>
        <dbReference type="ARBA" id="ARBA00023212"/>
    </source>
</evidence>
<keyword evidence="9" id="KW-0344">Guanine-nucleotide releasing factor</keyword>
<evidence type="ECO:0000256" key="7">
    <source>
        <dbReference type="ARBA" id="ARBA00022553"/>
    </source>
</evidence>
<evidence type="ECO:0000256" key="22">
    <source>
        <dbReference type="SAM" id="MobiDB-lite"/>
    </source>
</evidence>
<dbReference type="AlphaFoldDB" id="A0A672MHG9"/>
<feature type="repeat" description="RCC1" evidence="21">
    <location>
        <begin position="315"/>
        <end position="368"/>
    </location>
</feature>
<proteinExistence type="predicted"/>
<keyword evidence="6" id="KW-0963">Cytoplasm</keyword>
<feature type="compositionally biased region" description="Polar residues" evidence="22">
    <location>
        <begin position="672"/>
        <end position="685"/>
    </location>
</feature>
<dbReference type="GO" id="GO:0005794">
    <property type="term" value="C:Golgi apparatus"/>
    <property type="evidence" value="ECO:0007669"/>
    <property type="project" value="UniProtKB-SubCell"/>
</dbReference>
<reference evidence="24" key="2">
    <citation type="submission" date="2025-09" db="UniProtKB">
        <authorList>
            <consortium name="Ensembl"/>
        </authorList>
    </citation>
    <scope>IDENTIFICATION</scope>
</reference>
<evidence type="ECO:0000256" key="10">
    <source>
        <dbReference type="ARBA" id="ARBA00022737"/>
    </source>
</evidence>
<keyword evidence="16" id="KW-0966">Cell projection</keyword>
<dbReference type="RefSeq" id="XP_016094278.1">
    <property type="nucleotide sequence ID" value="XM_016238792.1"/>
</dbReference>
<dbReference type="FunFam" id="2.130.10.30:FF:000013">
    <property type="entry name" value="Retinitis pigmentosa GTPase regulator isoform 1"/>
    <property type="match status" value="1"/>
</dbReference>
<keyword evidence="15" id="KW-0206">Cytoskeleton</keyword>
<evidence type="ECO:0000256" key="4">
    <source>
        <dbReference type="ARBA" id="ARBA00004611"/>
    </source>
</evidence>
<organism evidence="24 25">
    <name type="scientific">Sinocyclocheilus grahami</name>
    <name type="common">Dianchi golden-line fish</name>
    <name type="synonym">Barbus grahami</name>
    <dbReference type="NCBI Taxonomy" id="75366"/>
    <lineage>
        <taxon>Eukaryota</taxon>
        <taxon>Metazoa</taxon>
        <taxon>Chordata</taxon>
        <taxon>Craniata</taxon>
        <taxon>Vertebrata</taxon>
        <taxon>Euteleostomi</taxon>
        <taxon>Actinopterygii</taxon>
        <taxon>Neopterygii</taxon>
        <taxon>Teleostei</taxon>
        <taxon>Ostariophysi</taxon>
        <taxon>Cypriniformes</taxon>
        <taxon>Cyprinidae</taxon>
        <taxon>Cyprininae</taxon>
        <taxon>Sinocyclocheilus</taxon>
    </lineage>
</organism>
<evidence type="ECO:0000256" key="13">
    <source>
        <dbReference type="ARBA" id="ARBA00023034"/>
    </source>
</evidence>
<feature type="compositionally biased region" description="Basic and acidic residues" evidence="22">
    <location>
        <begin position="591"/>
        <end position="621"/>
    </location>
</feature>
<dbReference type="Gene3D" id="2.130.10.30">
    <property type="entry name" value="Regulator of chromosome condensation 1/beta-lactamase-inhibitor protein II"/>
    <property type="match status" value="1"/>
</dbReference>
<dbReference type="InterPro" id="IPR058923">
    <property type="entry name" value="RCC1-like_dom"/>
</dbReference>
<feature type="region of interest" description="Disordered" evidence="22">
    <location>
        <begin position="509"/>
        <end position="700"/>
    </location>
</feature>
<evidence type="ECO:0000256" key="8">
    <source>
        <dbReference type="ARBA" id="ARBA00022606"/>
    </source>
</evidence>
<evidence type="ECO:0000256" key="16">
    <source>
        <dbReference type="ARBA" id="ARBA00023273"/>
    </source>
</evidence>
<name>A0A672MHG9_SINGR</name>
<evidence type="ECO:0000256" key="14">
    <source>
        <dbReference type="ARBA" id="ARBA00023069"/>
    </source>
</evidence>
<dbReference type="GO" id="GO:0030030">
    <property type="term" value="P:cell projection organization"/>
    <property type="evidence" value="ECO:0007669"/>
    <property type="project" value="UniProtKB-KW"/>
</dbReference>
<keyword evidence="12" id="KW-0282">Flagellum</keyword>
<keyword evidence="13" id="KW-0333">Golgi apparatus</keyword>
<dbReference type="InterPro" id="IPR009091">
    <property type="entry name" value="RCC1/BLIP-II"/>
</dbReference>
<dbReference type="PRINTS" id="PR00633">
    <property type="entry name" value="RCCNDNSATION"/>
</dbReference>
<reference evidence="24" key="1">
    <citation type="submission" date="2025-08" db="UniProtKB">
        <authorList>
            <consortium name="Ensembl"/>
        </authorList>
    </citation>
    <scope>IDENTIFICATION</scope>
</reference>
<dbReference type="PROSITE" id="PS50012">
    <property type="entry name" value="RCC1_3"/>
    <property type="match status" value="6"/>
</dbReference>
<evidence type="ECO:0000256" key="17">
    <source>
        <dbReference type="ARBA" id="ARBA00023288"/>
    </source>
</evidence>
<feature type="compositionally biased region" description="Basic and acidic residues" evidence="22">
    <location>
        <begin position="470"/>
        <end position="488"/>
    </location>
</feature>
<evidence type="ECO:0000256" key="5">
    <source>
        <dbReference type="ARBA" id="ARBA00022481"/>
    </source>
</evidence>
<dbReference type="GO" id="GO:0005085">
    <property type="term" value="F:guanyl-nucleotide exchange factor activity"/>
    <property type="evidence" value="ECO:0007669"/>
    <property type="project" value="UniProtKB-KW"/>
</dbReference>
<dbReference type="Pfam" id="PF25390">
    <property type="entry name" value="WD40_RLD"/>
    <property type="match status" value="1"/>
</dbReference>